<evidence type="ECO:0000256" key="2">
    <source>
        <dbReference type="ARBA" id="ARBA00023235"/>
    </source>
</evidence>
<dbReference type="InterPro" id="IPR004380">
    <property type="entry name" value="Asp_race"/>
</dbReference>
<keyword evidence="2 3" id="KW-0413">Isomerase</keyword>
<dbReference type="SUPFAM" id="SSF53681">
    <property type="entry name" value="Aspartate/glutamate racemase"/>
    <property type="match status" value="2"/>
</dbReference>
<accession>A0A845A1U0</accession>
<reference evidence="3 4" key="1">
    <citation type="submission" date="2019-12" db="EMBL/GenBank/DDBJ databases">
        <title>Genomic-based taxomic classification of the family Erythrobacteraceae.</title>
        <authorList>
            <person name="Xu L."/>
        </authorList>
    </citation>
    <scope>NUCLEOTIDE SEQUENCE [LARGE SCALE GENOMIC DNA]</scope>
    <source>
        <strain evidence="3 4">RC4-10-4</strain>
    </source>
</reference>
<dbReference type="EC" id="5.1.1.-" evidence="3"/>
<dbReference type="AlphaFoldDB" id="A0A845A1U0"/>
<keyword evidence="4" id="KW-1185">Reference proteome</keyword>
<dbReference type="InterPro" id="IPR015942">
    <property type="entry name" value="Asp/Glu/hydantoin_racemase"/>
</dbReference>
<dbReference type="NCBIfam" id="TIGR00035">
    <property type="entry name" value="asp_race"/>
    <property type="match status" value="1"/>
</dbReference>
<dbReference type="RefSeq" id="WP_131452804.1">
    <property type="nucleotide sequence ID" value="NZ_BMJK01000001.1"/>
</dbReference>
<organism evidence="3 4">
    <name type="scientific">Aurantiacibacter arachoides</name>
    <dbReference type="NCBI Taxonomy" id="1850444"/>
    <lineage>
        <taxon>Bacteria</taxon>
        <taxon>Pseudomonadati</taxon>
        <taxon>Pseudomonadota</taxon>
        <taxon>Alphaproteobacteria</taxon>
        <taxon>Sphingomonadales</taxon>
        <taxon>Erythrobacteraceae</taxon>
        <taxon>Aurantiacibacter</taxon>
    </lineage>
</organism>
<dbReference type="EMBL" id="WTYH01000001">
    <property type="protein sequence ID" value="MXO93540.1"/>
    <property type="molecule type" value="Genomic_DNA"/>
</dbReference>
<sequence>MRKLGLIGGMSWVSTHRYYERISAIVRRRKGGHASPPMVIESVDFSDCYRLQTAEDWQLATEKVGAAAERLEAAGAGMLVIGANAIHKAFREVSARVNVDFLHIAETVGRKMAADGVQTAALLGTRSVMTESFYRRHLVSHGIDLLPPEMAQVDALEKLIYDDLIAGRNNREAERALKTMLTDLGRDGAQAVVLAAAELEQVVDIDATVVPIYDAMEVHAQAAADWILGDD</sequence>
<protein>
    <submittedName>
        <fullName evidence="3">Amino acid racemase</fullName>
        <ecNumber evidence="3">5.1.1.-</ecNumber>
    </submittedName>
</protein>
<dbReference type="PANTHER" id="PTHR21198:SF7">
    <property type="entry name" value="ASPARTATE-GLUTAMATE RACEMASE FAMILY"/>
    <property type="match status" value="1"/>
</dbReference>
<name>A0A845A1U0_9SPHN</name>
<evidence type="ECO:0000313" key="3">
    <source>
        <dbReference type="EMBL" id="MXO93540.1"/>
    </source>
</evidence>
<dbReference type="GO" id="GO:0047661">
    <property type="term" value="F:amino-acid racemase activity"/>
    <property type="evidence" value="ECO:0007669"/>
    <property type="project" value="InterPro"/>
</dbReference>
<dbReference type="OrthoDB" id="9803739at2"/>
<dbReference type="Pfam" id="PF01177">
    <property type="entry name" value="Asp_Glu_race"/>
    <property type="match status" value="1"/>
</dbReference>
<dbReference type="Proteomes" id="UP000460626">
    <property type="component" value="Unassembled WGS sequence"/>
</dbReference>
<comment type="caution">
    <text evidence="3">The sequence shown here is derived from an EMBL/GenBank/DDBJ whole genome shotgun (WGS) entry which is preliminary data.</text>
</comment>
<evidence type="ECO:0000313" key="4">
    <source>
        <dbReference type="Proteomes" id="UP000460626"/>
    </source>
</evidence>
<gene>
    <name evidence="3" type="ORF">GRI62_07965</name>
</gene>
<dbReference type="PANTHER" id="PTHR21198">
    <property type="entry name" value="GLUTAMATE RACEMASE"/>
    <property type="match status" value="1"/>
</dbReference>
<dbReference type="InterPro" id="IPR001920">
    <property type="entry name" value="Asp/Glu_race"/>
</dbReference>
<dbReference type="Gene3D" id="3.40.50.1860">
    <property type="match status" value="2"/>
</dbReference>
<evidence type="ECO:0000256" key="1">
    <source>
        <dbReference type="ARBA" id="ARBA00007847"/>
    </source>
</evidence>
<proteinExistence type="inferred from homology"/>
<comment type="similarity">
    <text evidence="1">Belongs to the aspartate/glutamate racemases family.</text>
</comment>